<organism evidence="1 2">
    <name type="scientific">Xylophilus rhododendri</name>
    <dbReference type="NCBI Taxonomy" id="2697032"/>
    <lineage>
        <taxon>Bacteria</taxon>
        <taxon>Pseudomonadati</taxon>
        <taxon>Pseudomonadota</taxon>
        <taxon>Betaproteobacteria</taxon>
        <taxon>Burkholderiales</taxon>
        <taxon>Xylophilus</taxon>
    </lineage>
</organism>
<evidence type="ECO:0000313" key="2">
    <source>
        <dbReference type="Proteomes" id="UP000464787"/>
    </source>
</evidence>
<dbReference type="AlphaFoldDB" id="A0A857J350"/>
<accession>A0A857J350</accession>
<reference evidence="1 2" key="1">
    <citation type="submission" date="2020-01" db="EMBL/GenBank/DDBJ databases">
        <title>Genome sequencing of strain KACC 21265.</title>
        <authorList>
            <person name="Heo J."/>
            <person name="Kim S.-J."/>
            <person name="Kim J.-S."/>
            <person name="Hong S.-B."/>
            <person name="Kwon S.-W."/>
        </authorList>
    </citation>
    <scope>NUCLEOTIDE SEQUENCE [LARGE SCALE GENOMIC DNA]</scope>
    <source>
        <strain evidence="1 2">KACC 21265</strain>
    </source>
</reference>
<proteinExistence type="predicted"/>
<keyword evidence="2" id="KW-1185">Reference proteome</keyword>
<dbReference type="EMBL" id="CP047650">
    <property type="protein sequence ID" value="QHI97559.1"/>
    <property type="molecule type" value="Genomic_DNA"/>
</dbReference>
<evidence type="ECO:0000313" key="1">
    <source>
        <dbReference type="EMBL" id="QHI97559.1"/>
    </source>
</evidence>
<gene>
    <name evidence="1" type="ORF">GT347_05880</name>
</gene>
<protein>
    <submittedName>
        <fullName evidence="1">Uncharacterized protein</fullName>
    </submittedName>
</protein>
<dbReference type="RefSeq" id="WP_160551077.1">
    <property type="nucleotide sequence ID" value="NZ_CP047650.1"/>
</dbReference>
<sequence>MPMKLLCIGPYRVHTLGQEGLARSPWHSQDLRQLLRDALESHRPMELPPPWEGLQARVTGHDIGLSVRVSMEAASPEVRDRFMWRVLTALVPEQRLRDDPEPAERRWCAWIWHGGDMKADALDRLQIEAFVHAISKAWIEQMASTVQAHHLLH</sequence>
<name>A0A857J350_9BURK</name>
<dbReference type="Proteomes" id="UP000464787">
    <property type="component" value="Chromosome"/>
</dbReference>
<dbReference type="KEGG" id="xyk:GT347_05880"/>